<feature type="chain" id="PRO_5039037629" description="EfeO-type cupredoxin-like domain-containing protein" evidence="1">
    <location>
        <begin position="28"/>
        <end position="163"/>
    </location>
</feature>
<evidence type="ECO:0000313" key="2">
    <source>
        <dbReference type="EMBL" id="QBI21658.1"/>
    </source>
</evidence>
<evidence type="ECO:0000256" key="1">
    <source>
        <dbReference type="SAM" id="SignalP"/>
    </source>
</evidence>
<protein>
    <recommendedName>
        <fullName evidence="4">EfeO-type cupredoxin-like domain-containing protein</fullName>
    </recommendedName>
</protein>
<evidence type="ECO:0008006" key="4">
    <source>
        <dbReference type="Google" id="ProtNLM"/>
    </source>
</evidence>
<evidence type="ECO:0000313" key="3">
    <source>
        <dbReference type="Proteomes" id="UP000291469"/>
    </source>
</evidence>
<reference evidence="2 3" key="1">
    <citation type="submission" date="2019-01" db="EMBL/GenBank/DDBJ databases">
        <title>Egibacter rhizosphaerae EGI 80759T.</title>
        <authorList>
            <person name="Chen D.-D."/>
            <person name="Tian Y."/>
            <person name="Jiao J.-Y."/>
            <person name="Zhang X.-T."/>
            <person name="Zhang Y.-G."/>
            <person name="Zhang Y."/>
            <person name="Xiao M."/>
            <person name="Shu W.-S."/>
            <person name="Li W.-J."/>
        </authorList>
    </citation>
    <scope>NUCLEOTIDE SEQUENCE [LARGE SCALE GENOMIC DNA]</scope>
    <source>
        <strain evidence="2 3">EGI 80759</strain>
    </source>
</reference>
<dbReference type="AlphaFoldDB" id="A0A411YKB8"/>
<dbReference type="KEGG" id="erz:ER308_20195"/>
<dbReference type="Proteomes" id="UP000291469">
    <property type="component" value="Chromosome"/>
</dbReference>
<name>A0A411YKB8_9ACTN</name>
<organism evidence="2 3">
    <name type="scientific">Egibacter rhizosphaerae</name>
    <dbReference type="NCBI Taxonomy" id="1670831"/>
    <lineage>
        <taxon>Bacteria</taxon>
        <taxon>Bacillati</taxon>
        <taxon>Actinomycetota</taxon>
        <taxon>Nitriliruptoria</taxon>
        <taxon>Egibacterales</taxon>
        <taxon>Egibacteraceae</taxon>
        <taxon>Egibacter</taxon>
    </lineage>
</organism>
<dbReference type="OrthoDB" id="5146385at2"/>
<gene>
    <name evidence="2" type="ORF">ER308_20195</name>
</gene>
<proteinExistence type="predicted"/>
<keyword evidence="1" id="KW-0732">Signal</keyword>
<accession>A0A411YKB8</accession>
<feature type="signal peptide" evidence="1">
    <location>
        <begin position="1"/>
        <end position="27"/>
    </location>
</feature>
<sequence length="163" mass="17068">MRRAPCPRARLAVVAGTVAVTAMVLVAACAPDEADVDERGPLDPEAAMDTEQIVAEPAEARPGDTVEVRFPQEHQRGIHLVLERAADGDYHHAYDISTNVHTDEGPLVVEAGTEGFGIDDIGIVGPGPDPLPIPDDAPAGDYRVCTGNAGENVCAPVTIRASQ</sequence>
<dbReference type="PROSITE" id="PS51257">
    <property type="entry name" value="PROKAR_LIPOPROTEIN"/>
    <property type="match status" value="1"/>
</dbReference>
<dbReference type="EMBL" id="CP036402">
    <property type="protein sequence ID" value="QBI21658.1"/>
    <property type="molecule type" value="Genomic_DNA"/>
</dbReference>
<dbReference type="RefSeq" id="WP_131156650.1">
    <property type="nucleotide sequence ID" value="NZ_CP036402.1"/>
</dbReference>
<keyword evidence="3" id="KW-1185">Reference proteome</keyword>